<sequence>MDVDQQLRETVRKISRQSANHISFHYPLEERIRQKAARYTQRRMRRSWMAVVSVTAAVIIGFLVWQSALMNSVPTTMSSNSEAVEQPLMKRVEQALTPMFQAVPELKTYQLSIKNSPDDWVLAELTGQGNTRATVYVNEESGELEQFNWFTAEDRDHAPSLRVAKEKAENFVHILAGDNYMLSDAHEIRKPEFGFMKLDITGINVTFREQSSSPQRHTDLSVWVDGSGRIVAYNRLIPAEQALIDQLGGFIPQMDSSLVLENKNISANERSLTFSSKESPGKIMMVASQEKGTALTGYSIEQAGETSVIKAPSQALAVKQANQFLDQVLQQDRKNYQIVNFEQDVQYIRYYKGLPVLGDTIHVTVNSGGEVTQFRKDAAYYRLADLPDPSKALSLTDAKAKLVSQMKLRYIEQPSTGQSQPFLDYTPAVGETYNRYSSMTLPFWYIDAVSGEMQYSYGNNGFDYDGLIASRGVQTISMDGKEPASIVRNSYDAQKLLEEQAGSPLKGLAYSCNKDASNHLIQYSWEEANGRRYRLTVDNYTGQVREILIPRAPNTRLVVTEQQASDEALRFLKKWIDPEVNEVQLSQIASPAVPSPVASGDWEFEYVRSYKGIPVLSDKANEAYIVTVDPYTGKANGFINRRSIREHSLLPEPKGTATVQEATETYLQYRPLMLAYALSNRNGDQTGPRLVYLSQTVSLYSGKQINIDALTGKAIVQ</sequence>
<protein>
    <submittedName>
        <fullName evidence="1">Uncharacterized protein</fullName>
    </submittedName>
</protein>
<dbReference type="EMBL" id="LDRX01000053">
    <property type="protein sequence ID" value="KTS82229.1"/>
    <property type="molecule type" value="Genomic_DNA"/>
</dbReference>
<gene>
    <name evidence="1" type="ORF">NS115_12845</name>
</gene>
<organism evidence="1 2">
    <name type="scientific">Paenibacillus jamilae</name>
    <dbReference type="NCBI Taxonomy" id="114136"/>
    <lineage>
        <taxon>Bacteria</taxon>
        <taxon>Bacillati</taxon>
        <taxon>Bacillota</taxon>
        <taxon>Bacilli</taxon>
        <taxon>Bacillales</taxon>
        <taxon>Paenibacillaceae</taxon>
        <taxon>Paenibacillus</taxon>
    </lineage>
</organism>
<proteinExistence type="predicted"/>
<accession>A0ACC4ZUQ6</accession>
<name>A0ACC4ZUQ6_9BACL</name>
<reference evidence="1 2" key="1">
    <citation type="journal article" date="2016" name="Front. Microbiol.">
        <title>Genomic Resource of Rice Seed Associated Bacteria.</title>
        <authorList>
            <person name="Midha S."/>
            <person name="Bansal K."/>
            <person name="Sharma S."/>
            <person name="Kumar N."/>
            <person name="Patil P.P."/>
            <person name="Chaudhry V."/>
            <person name="Patil P.B."/>
        </authorList>
    </citation>
    <scope>NUCLEOTIDE SEQUENCE [LARGE SCALE GENOMIC DNA]</scope>
    <source>
        <strain evidence="1 2">NS115</strain>
    </source>
</reference>
<keyword evidence="2" id="KW-1185">Reference proteome</keyword>
<evidence type="ECO:0000313" key="1">
    <source>
        <dbReference type="EMBL" id="KTS82229.1"/>
    </source>
</evidence>
<comment type="caution">
    <text evidence="1">The sequence shown here is derived from an EMBL/GenBank/DDBJ whole genome shotgun (WGS) entry which is preliminary data.</text>
</comment>
<evidence type="ECO:0000313" key="2">
    <source>
        <dbReference type="Proteomes" id="UP000074866"/>
    </source>
</evidence>
<dbReference type="Proteomes" id="UP000074866">
    <property type="component" value="Unassembled WGS sequence"/>
</dbReference>